<proteinExistence type="predicted"/>
<dbReference type="InParanoid" id="A0A1X7UK95"/>
<evidence type="ECO:0000313" key="1">
    <source>
        <dbReference type="EnsemblMetazoa" id="Aqu2.1.28168_001"/>
    </source>
</evidence>
<protein>
    <submittedName>
        <fullName evidence="1">Uncharacterized protein</fullName>
    </submittedName>
</protein>
<name>A0A1X7UK95_AMPQE</name>
<sequence length="101" mass="11477">MLFRDEGTLVMEGETMEEALRRHREASICGIKNHLNKLQKSLEAKRNSKKVVDARNKACFTEKLPANKEDDEPQLLGEIMEAVAYIADMHVNAPNSTLEQH</sequence>
<dbReference type="AlphaFoldDB" id="A0A1X7UK95"/>
<dbReference type="EnsemblMetazoa" id="Aqu2.1.28168_001">
    <property type="protein sequence ID" value="Aqu2.1.28168_001"/>
    <property type="gene ID" value="Aqu2.1.28168"/>
</dbReference>
<accession>A0A1X7UK95</accession>
<organism evidence="1">
    <name type="scientific">Amphimedon queenslandica</name>
    <name type="common">Sponge</name>
    <dbReference type="NCBI Taxonomy" id="400682"/>
    <lineage>
        <taxon>Eukaryota</taxon>
        <taxon>Metazoa</taxon>
        <taxon>Porifera</taxon>
        <taxon>Demospongiae</taxon>
        <taxon>Heteroscleromorpha</taxon>
        <taxon>Haplosclerida</taxon>
        <taxon>Niphatidae</taxon>
        <taxon>Amphimedon</taxon>
    </lineage>
</organism>
<reference evidence="1" key="1">
    <citation type="submission" date="2017-05" db="UniProtKB">
        <authorList>
            <consortium name="EnsemblMetazoa"/>
        </authorList>
    </citation>
    <scope>IDENTIFICATION</scope>
</reference>